<keyword evidence="1" id="KW-1133">Transmembrane helix</keyword>
<accession>A0A164LMX6</accession>
<feature type="transmembrane region" description="Helical" evidence="1">
    <location>
        <begin position="12"/>
        <end position="29"/>
    </location>
</feature>
<gene>
    <name evidence="2" type="ORF">APZ42_032539</name>
</gene>
<reference evidence="2 3" key="1">
    <citation type="submission" date="2016-03" db="EMBL/GenBank/DDBJ databases">
        <title>EvidentialGene: Evidence-directed Construction of Genes on Genomes.</title>
        <authorList>
            <person name="Gilbert D.G."/>
            <person name="Choi J.-H."/>
            <person name="Mockaitis K."/>
            <person name="Colbourne J."/>
            <person name="Pfrender M."/>
        </authorList>
    </citation>
    <scope>NUCLEOTIDE SEQUENCE [LARGE SCALE GENOMIC DNA]</scope>
    <source>
        <strain evidence="2 3">Xinb3</strain>
        <tissue evidence="2">Complete organism</tissue>
    </source>
</reference>
<dbReference type="AlphaFoldDB" id="A0A164LMX6"/>
<dbReference type="Proteomes" id="UP000076858">
    <property type="component" value="Unassembled WGS sequence"/>
</dbReference>
<evidence type="ECO:0000313" key="3">
    <source>
        <dbReference type="Proteomes" id="UP000076858"/>
    </source>
</evidence>
<dbReference type="EMBL" id="LRGB01003123">
    <property type="protein sequence ID" value="KZS04270.1"/>
    <property type="molecule type" value="Genomic_DNA"/>
</dbReference>
<protein>
    <submittedName>
        <fullName evidence="2">Uncharacterized protein</fullName>
    </submittedName>
</protein>
<comment type="caution">
    <text evidence="2">The sequence shown here is derived from an EMBL/GenBank/DDBJ whole genome shotgun (WGS) entry which is preliminary data.</text>
</comment>
<evidence type="ECO:0000313" key="2">
    <source>
        <dbReference type="EMBL" id="KZS04270.1"/>
    </source>
</evidence>
<keyword evidence="3" id="KW-1185">Reference proteome</keyword>
<proteinExistence type="predicted"/>
<sequence>MFSFCFVEFWRFLFLFLGVFLNFNLLQVGEFQSNSFLKFSLNNPANCRR</sequence>
<name>A0A164LMX6_9CRUS</name>
<organism evidence="2 3">
    <name type="scientific">Daphnia magna</name>
    <dbReference type="NCBI Taxonomy" id="35525"/>
    <lineage>
        <taxon>Eukaryota</taxon>
        <taxon>Metazoa</taxon>
        <taxon>Ecdysozoa</taxon>
        <taxon>Arthropoda</taxon>
        <taxon>Crustacea</taxon>
        <taxon>Branchiopoda</taxon>
        <taxon>Diplostraca</taxon>
        <taxon>Cladocera</taxon>
        <taxon>Anomopoda</taxon>
        <taxon>Daphniidae</taxon>
        <taxon>Daphnia</taxon>
    </lineage>
</organism>
<keyword evidence="1" id="KW-0812">Transmembrane</keyword>
<evidence type="ECO:0000256" key="1">
    <source>
        <dbReference type="SAM" id="Phobius"/>
    </source>
</evidence>
<keyword evidence="1" id="KW-0472">Membrane</keyword>